<reference evidence="1" key="1">
    <citation type="submission" date="2013-04" db="EMBL/GenBank/DDBJ databases">
        <title>Comparative Genomics of Relapsing Fever Spirochetes.</title>
        <authorList>
            <person name="Schwan T.G."/>
            <person name="Raffel S.J."/>
            <person name="Porcella S.F."/>
            <person name="Martens C.A."/>
            <person name="Bruno D.P."/>
            <person name="Ricklefs S.M."/>
            <person name="Barbian K.B."/>
        </authorList>
    </citation>
    <scope>NUCLEOTIDE SEQUENCE</scope>
    <source>
        <strain evidence="1">Co53</strain>
        <plasmid evidence="1">unnamed</plasmid>
    </source>
</reference>
<dbReference type="AlphaFoldDB" id="W5SYA0"/>
<organism evidence="1">
    <name type="scientific">Borrelia coriaceae ATCC 43381</name>
    <dbReference type="NCBI Taxonomy" id="1408429"/>
    <lineage>
        <taxon>Bacteria</taxon>
        <taxon>Pseudomonadati</taxon>
        <taxon>Spirochaetota</taxon>
        <taxon>Spirochaetia</taxon>
        <taxon>Spirochaetales</taxon>
        <taxon>Borreliaceae</taxon>
        <taxon>Borrelia</taxon>
    </lineage>
</organism>
<sequence>MVMESILERLKEKQLEIKSKERKPIFVKIEAIDNRMLYHTKIMMDFYSFGVDRKQEHKFFIAFRELLDKSKIDWFSLFALKGGDKFLGIFYGYRKPIKNVVRRYEENGVIKTISFSKVYYIEFRFKKGSVFCYVKGIAYLLRKEKSHKKYYNSLVQIMSNLEKQVHEFYGKKLPIGGLINKWIEKNRK</sequence>
<gene>
    <name evidence="1" type="ORF">BCO_0129807</name>
</gene>
<accession>W5SYA0</accession>
<dbReference type="Pfam" id="PF02890">
    <property type="entry name" value="DUF226"/>
    <property type="match status" value="1"/>
</dbReference>
<geneLocation type="plasmid" evidence="1">
    <name>unnamed</name>
</geneLocation>
<proteinExistence type="predicted"/>
<evidence type="ECO:0000313" key="1">
    <source>
        <dbReference type="EMBL" id="AHH11842.1"/>
    </source>
</evidence>
<dbReference type="InterPro" id="IPR004180">
    <property type="entry name" value="DUF226_BOR_spp"/>
</dbReference>
<protein>
    <submittedName>
        <fullName evidence="1">Putative cytosolic protein</fullName>
    </submittedName>
</protein>
<name>W5SYA0_9SPIR</name>
<dbReference type="HOGENOM" id="CLU_109712_0_0_12"/>
<keyword evidence="1" id="KW-0614">Plasmid</keyword>
<dbReference type="EMBL" id="CP005780">
    <property type="protein sequence ID" value="AHH11842.1"/>
    <property type="molecule type" value="Genomic_DNA"/>
</dbReference>